<evidence type="ECO:0000256" key="5">
    <source>
        <dbReference type="ARBA" id="ARBA00023163"/>
    </source>
</evidence>
<feature type="domain" description="Zn(2)-C6 fungal-type" evidence="8">
    <location>
        <begin position="13"/>
        <end position="44"/>
    </location>
</feature>
<dbReference type="PROSITE" id="PS50048">
    <property type="entry name" value="ZN2_CY6_FUNGAL_2"/>
    <property type="match status" value="1"/>
</dbReference>
<dbReference type="GO" id="GO:0000978">
    <property type="term" value="F:RNA polymerase II cis-regulatory region sequence-specific DNA binding"/>
    <property type="evidence" value="ECO:0007669"/>
    <property type="project" value="TreeGrafter"/>
</dbReference>
<evidence type="ECO:0000256" key="7">
    <source>
        <dbReference type="SAM" id="MobiDB-lite"/>
    </source>
</evidence>
<keyword evidence="10" id="KW-1185">Reference proteome</keyword>
<sequence>MLSRKRKQRAILSCNDCRRRKLSCNRELPCSRCIQGGIAGRCSYTKETSIDEGNEIQIGARRRSHTSSNQSTVGPYDAELEESNQRLLPEYSASSTHANTDRVHEHTVRELEQRIATLEAALHASKHEPSETYRSGNLTSKNLTGNSMTICSGFFKGGSYQTYFYGPTNPMFVPAHFPDLRPFMKRIYVNSTLSRIRQDMSASEERSEAKQPAPTRVLAIPNLRSILPDRNTVDKIVKTYFDIFEATYRILHAPTFWGSYRAYWDPSHPSTASDFEMDAIILSILACTLCISTHDTTRHCISGSTFRAQAVVWIRACEAWLKQQSHKHRSLASVQVRFLRLLALSTNCLKSKQYYEEVQNLIVFMRSIGMHRDPRILGNRCSAFEGEMRRRLWATAMELELQASIDKGVPSVISDANYDCDPPRNIDDSDLLPATEHLPLSQPPSNYTSTSFLYHASKSLFLRRQLCTQLNSLHPHSPTIFSPNKSESELLKALSLLPKWEDNPQALQSSTLLDLLLRQWLMHFHKPEVLHLAGVTQNPLYHQRPSTRYAIIATLEAASSIITSHARLLDANTFALCCMRSDYLSAAFLVCHIAYHAYIAGDSMMTALVRSMFAQTMDIALRVVEERCLRPGRGNHKFWFLSAACSLAAMQWEEDPARREALEKSACERVCKVLYKILALRDEDWDGDGADGSIRFGAKGVCEMVLLGPVSTITTSSTATSAPLLQTYQPASQSPLPTSSFPIHTSPSITSPLTFDTAALAPFHSGSGGADEAWMLNDMWFMDDLGDGFIGYGDQSGGNGFGYV</sequence>
<dbReference type="InterPro" id="IPR001138">
    <property type="entry name" value="Zn2Cys6_DnaBD"/>
</dbReference>
<dbReference type="InterPro" id="IPR051430">
    <property type="entry name" value="Fungal_TF_Env_Response"/>
</dbReference>
<evidence type="ECO:0000256" key="3">
    <source>
        <dbReference type="ARBA" id="ARBA00023015"/>
    </source>
</evidence>
<dbReference type="GO" id="GO:0006351">
    <property type="term" value="P:DNA-templated transcription"/>
    <property type="evidence" value="ECO:0007669"/>
    <property type="project" value="InterPro"/>
</dbReference>
<dbReference type="EMBL" id="CAOQHR010000004">
    <property type="protein sequence ID" value="CAI6333785.1"/>
    <property type="molecule type" value="Genomic_DNA"/>
</dbReference>
<dbReference type="PANTHER" id="PTHR31944:SF130">
    <property type="entry name" value="ZN(II)2CYS6 TRANSCRIPTION FACTO (EUROFUNG)"/>
    <property type="match status" value="1"/>
</dbReference>
<dbReference type="GO" id="GO:0001228">
    <property type="term" value="F:DNA-binding transcription activator activity, RNA polymerase II-specific"/>
    <property type="evidence" value="ECO:0007669"/>
    <property type="project" value="TreeGrafter"/>
</dbReference>
<keyword evidence="3" id="KW-0805">Transcription regulation</keyword>
<evidence type="ECO:0000259" key="8">
    <source>
        <dbReference type="PROSITE" id="PS50048"/>
    </source>
</evidence>
<gene>
    <name evidence="9" type="ORF">PDIGIT_LOCUS6834</name>
</gene>
<dbReference type="AlphaFoldDB" id="A0A9W4XMC4"/>
<keyword evidence="4" id="KW-0238">DNA-binding</keyword>
<keyword evidence="2" id="KW-0862">Zinc</keyword>
<dbReference type="PROSITE" id="PS00463">
    <property type="entry name" value="ZN2_CY6_FUNGAL_1"/>
    <property type="match status" value="1"/>
</dbReference>
<dbReference type="Pfam" id="PF00172">
    <property type="entry name" value="Zn_clus"/>
    <property type="match status" value="1"/>
</dbReference>
<dbReference type="PANTHER" id="PTHR31944">
    <property type="entry name" value="HEME-RESPONSIVE ZINC FINGER TRANSCRIPTION FACTOR HAP1"/>
    <property type="match status" value="1"/>
</dbReference>
<dbReference type="Pfam" id="PF04082">
    <property type="entry name" value="Fungal_trans"/>
    <property type="match status" value="1"/>
</dbReference>
<dbReference type="CDD" id="cd12148">
    <property type="entry name" value="fungal_TF_MHR"/>
    <property type="match status" value="1"/>
</dbReference>
<feature type="region of interest" description="Disordered" evidence="7">
    <location>
        <begin position="55"/>
        <end position="77"/>
    </location>
</feature>
<dbReference type="CDD" id="cd00067">
    <property type="entry name" value="GAL4"/>
    <property type="match status" value="1"/>
</dbReference>
<name>A0A9W4XMC4_9PLEO</name>
<keyword evidence="1" id="KW-0479">Metal-binding</keyword>
<evidence type="ECO:0000256" key="1">
    <source>
        <dbReference type="ARBA" id="ARBA00022723"/>
    </source>
</evidence>
<dbReference type="GO" id="GO:0008270">
    <property type="term" value="F:zinc ion binding"/>
    <property type="evidence" value="ECO:0007669"/>
    <property type="project" value="InterPro"/>
</dbReference>
<evidence type="ECO:0000256" key="4">
    <source>
        <dbReference type="ARBA" id="ARBA00023125"/>
    </source>
</evidence>
<evidence type="ECO:0000313" key="9">
    <source>
        <dbReference type="EMBL" id="CAI6333785.1"/>
    </source>
</evidence>
<dbReference type="InterPro" id="IPR036864">
    <property type="entry name" value="Zn2-C6_fun-type_DNA-bd_sf"/>
</dbReference>
<comment type="caution">
    <text evidence="9">The sequence shown here is derived from an EMBL/GenBank/DDBJ whole genome shotgun (WGS) entry which is preliminary data.</text>
</comment>
<keyword evidence="5" id="KW-0804">Transcription</keyword>
<dbReference type="Proteomes" id="UP001152607">
    <property type="component" value="Unassembled WGS sequence"/>
</dbReference>
<proteinExistence type="predicted"/>
<evidence type="ECO:0000256" key="6">
    <source>
        <dbReference type="ARBA" id="ARBA00023242"/>
    </source>
</evidence>
<evidence type="ECO:0000256" key="2">
    <source>
        <dbReference type="ARBA" id="ARBA00022833"/>
    </source>
</evidence>
<dbReference type="SMART" id="SM00066">
    <property type="entry name" value="GAL4"/>
    <property type="match status" value="1"/>
</dbReference>
<accession>A0A9W4XMC4</accession>
<dbReference type="InterPro" id="IPR007219">
    <property type="entry name" value="XnlR_reg_dom"/>
</dbReference>
<protein>
    <recommendedName>
        <fullName evidence="8">Zn(2)-C6 fungal-type domain-containing protein</fullName>
    </recommendedName>
</protein>
<dbReference type="SUPFAM" id="SSF57701">
    <property type="entry name" value="Zn2/Cys6 DNA-binding domain"/>
    <property type="match status" value="1"/>
</dbReference>
<reference evidence="9" key="1">
    <citation type="submission" date="2023-01" db="EMBL/GenBank/DDBJ databases">
        <authorList>
            <person name="Van Ghelder C."/>
            <person name="Rancurel C."/>
        </authorList>
    </citation>
    <scope>NUCLEOTIDE SEQUENCE</scope>
    <source>
        <strain evidence="9">CNCM I-4278</strain>
    </source>
</reference>
<dbReference type="Gene3D" id="4.10.240.10">
    <property type="entry name" value="Zn(2)-C6 fungal-type DNA-binding domain"/>
    <property type="match status" value="1"/>
</dbReference>
<dbReference type="GO" id="GO:0005634">
    <property type="term" value="C:nucleus"/>
    <property type="evidence" value="ECO:0007669"/>
    <property type="project" value="TreeGrafter"/>
</dbReference>
<keyword evidence="6" id="KW-0539">Nucleus</keyword>
<dbReference type="OrthoDB" id="4236860at2759"/>
<evidence type="ECO:0000313" key="10">
    <source>
        <dbReference type="Proteomes" id="UP001152607"/>
    </source>
</evidence>
<organism evidence="9 10">
    <name type="scientific">Periconia digitata</name>
    <dbReference type="NCBI Taxonomy" id="1303443"/>
    <lineage>
        <taxon>Eukaryota</taxon>
        <taxon>Fungi</taxon>
        <taxon>Dikarya</taxon>
        <taxon>Ascomycota</taxon>
        <taxon>Pezizomycotina</taxon>
        <taxon>Dothideomycetes</taxon>
        <taxon>Pleosporomycetidae</taxon>
        <taxon>Pleosporales</taxon>
        <taxon>Massarineae</taxon>
        <taxon>Periconiaceae</taxon>
        <taxon>Periconia</taxon>
    </lineage>
</organism>